<evidence type="ECO:0000256" key="6">
    <source>
        <dbReference type="ARBA" id="ARBA00022989"/>
    </source>
</evidence>
<evidence type="ECO:0000256" key="7">
    <source>
        <dbReference type="ARBA" id="ARBA00023136"/>
    </source>
</evidence>
<feature type="transmembrane region" description="Helical" evidence="10">
    <location>
        <begin position="336"/>
        <end position="354"/>
    </location>
</feature>
<dbReference type="PANTHER" id="PTHR21137:SF35">
    <property type="entry name" value="ODORANT RECEPTOR 19A-RELATED"/>
    <property type="match status" value="1"/>
</dbReference>
<feature type="transmembrane region" description="Helical" evidence="10">
    <location>
        <begin position="21"/>
        <end position="44"/>
    </location>
</feature>
<evidence type="ECO:0000256" key="5">
    <source>
        <dbReference type="ARBA" id="ARBA00022725"/>
    </source>
</evidence>
<name>A0A482WHS6_LAOST</name>
<sequence>MDITRPLRKIINLLQYERFGTSLPIICIVSLCIVVILCSVIAALEDWRDRRDVLLAIKDILVMTTLALCSLEHAFVPEKINRLMDIIEEEFLVGRHTSLKKKGPKTTKYQKFFDDSHEEMKRLHKNIFLTLVIIYVATELKTPIRNWMEKLDNKEPEDWPTPYLFYYPEGYSTTPVFAVAFGLHAVQLFFMLLAAYCMLVSTAIATVKITADFKAFCLYLEDFGNEYYFLAGNEVDYDYYNKNDSYRDKTDQTVTFDESETSKNDEIPTEIKRRYSKTEQDLKEELGEIVKTHQDLYRNLRALEINSGTMCLFRDSCISFETCIGLFVIMKTDDSVTAMNMIVAVVAIDFLLLFSCSKGQLIINQSHDLRFHLAKCPWIDKPQWFKKVLQIMMARSNLETQLKPFGLYVVNYESFTNILKASYSFCNLLNAMP</sequence>
<keyword evidence="12" id="KW-1185">Reference proteome</keyword>
<comment type="caution">
    <text evidence="10">Lacks conserved residue(s) required for the propagation of feature annotation.</text>
</comment>
<evidence type="ECO:0000256" key="3">
    <source>
        <dbReference type="ARBA" id="ARBA00022606"/>
    </source>
</evidence>
<accession>A0A482WHS6</accession>
<dbReference type="GO" id="GO:0004984">
    <property type="term" value="F:olfactory receptor activity"/>
    <property type="evidence" value="ECO:0007669"/>
    <property type="project" value="InterPro"/>
</dbReference>
<dbReference type="Proteomes" id="UP000291343">
    <property type="component" value="Unassembled WGS sequence"/>
</dbReference>
<dbReference type="Pfam" id="PF02949">
    <property type="entry name" value="7tm_6"/>
    <property type="match status" value="1"/>
</dbReference>
<dbReference type="FunCoup" id="A0A482WHS6">
    <property type="interactions" value="81"/>
</dbReference>
<dbReference type="GO" id="GO:0005886">
    <property type="term" value="C:plasma membrane"/>
    <property type="evidence" value="ECO:0007669"/>
    <property type="project" value="UniProtKB-SubCell"/>
</dbReference>
<evidence type="ECO:0000256" key="10">
    <source>
        <dbReference type="RuleBase" id="RU351113"/>
    </source>
</evidence>
<dbReference type="GO" id="GO:0005549">
    <property type="term" value="F:odorant binding"/>
    <property type="evidence" value="ECO:0007669"/>
    <property type="project" value="InterPro"/>
</dbReference>
<protein>
    <recommendedName>
        <fullName evidence="10">Odorant receptor</fullName>
    </recommendedName>
</protein>
<evidence type="ECO:0000256" key="1">
    <source>
        <dbReference type="ARBA" id="ARBA00004651"/>
    </source>
</evidence>
<reference evidence="11 12" key="1">
    <citation type="journal article" date="2017" name="Gigascience">
        <title>Genome sequence of the small brown planthopper, Laodelphax striatellus.</title>
        <authorList>
            <person name="Zhu J."/>
            <person name="Jiang F."/>
            <person name="Wang X."/>
            <person name="Yang P."/>
            <person name="Bao Y."/>
            <person name="Zhao W."/>
            <person name="Wang W."/>
            <person name="Lu H."/>
            <person name="Wang Q."/>
            <person name="Cui N."/>
            <person name="Li J."/>
            <person name="Chen X."/>
            <person name="Luo L."/>
            <person name="Yu J."/>
            <person name="Kang L."/>
            <person name="Cui F."/>
        </authorList>
    </citation>
    <scope>NUCLEOTIDE SEQUENCE [LARGE SCALE GENOMIC DNA]</scope>
    <source>
        <strain evidence="11">Lst14</strain>
    </source>
</reference>
<evidence type="ECO:0000313" key="12">
    <source>
        <dbReference type="Proteomes" id="UP000291343"/>
    </source>
</evidence>
<dbReference type="SMR" id="A0A482WHS6"/>
<gene>
    <name evidence="11" type="ORF">LSTR_LSTR007970</name>
</gene>
<keyword evidence="7 10" id="KW-0472">Membrane</keyword>
<keyword evidence="6 10" id="KW-1133">Transmembrane helix</keyword>
<evidence type="ECO:0000256" key="4">
    <source>
        <dbReference type="ARBA" id="ARBA00022692"/>
    </source>
</evidence>
<keyword evidence="5 10" id="KW-0552">Olfaction</keyword>
<feature type="transmembrane region" description="Helical" evidence="10">
    <location>
        <begin position="176"/>
        <end position="199"/>
    </location>
</feature>
<proteinExistence type="inferred from homology"/>
<evidence type="ECO:0000256" key="2">
    <source>
        <dbReference type="ARBA" id="ARBA00022475"/>
    </source>
</evidence>
<keyword evidence="2" id="KW-1003">Cell membrane</keyword>
<comment type="caution">
    <text evidence="11">The sequence shown here is derived from an EMBL/GenBank/DDBJ whole genome shotgun (WGS) entry which is preliminary data.</text>
</comment>
<dbReference type="EMBL" id="QKKF02035103">
    <property type="protein sequence ID" value="RZF33054.1"/>
    <property type="molecule type" value="Genomic_DNA"/>
</dbReference>
<keyword evidence="9 10" id="KW-0807">Transducer</keyword>
<keyword evidence="8 10" id="KW-0675">Receptor</keyword>
<evidence type="ECO:0000256" key="8">
    <source>
        <dbReference type="ARBA" id="ARBA00023170"/>
    </source>
</evidence>
<comment type="similarity">
    <text evidence="10">Belongs to the insect chemoreceptor superfamily. Heteromeric odorant receptor channel (TC 1.A.69) family.</text>
</comment>
<keyword evidence="4 10" id="KW-0812">Transmembrane</keyword>
<comment type="subcellular location">
    <subcellularLocation>
        <location evidence="1 10">Cell membrane</location>
        <topology evidence="1 10">Multi-pass membrane protein</topology>
    </subcellularLocation>
</comment>
<organism evidence="11 12">
    <name type="scientific">Laodelphax striatellus</name>
    <name type="common">Small brown planthopper</name>
    <name type="synonym">Delphax striatella</name>
    <dbReference type="NCBI Taxonomy" id="195883"/>
    <lineage>
        <taxon>Eukaryota</taxon>
        <taxon>Metazoa</taxon>
        <taxon>Ecdysozoa</taxon>
        <taxon>Arthropoda</taxon>
        <taxon>Hexapoda</taxon>
        <taxon>Insecta</taxon>
        <taxon>Pterygota</taxon>
        <taxon>Neoptera</taxon>
        <taxon>Paraneoptera</taxon>
        <taxon>Hemiptera</taxon>
        <taxon>Auchenorrhyncha</taxon>
        <taxon>Fulgoroidea</taxon>
        <taxon>Delphacidae</taxon>
        <taxon>Criomorphinae</taxon>
        <taxon>Laodelphax</taxon>
    </lineage>
</organism>
<dbReference type="GO" id="GO:0007165">
    <property type="term" value="P:signal transduction"/>
    <property type="evidence" value="ECO:0007669"/>
    <property type="project" value="UniProtKB-KW"/>
</dbReference>
<feature type="transmembrane region" description="Helical" evidence="10">
    <location>
        <begin position="127"/>
        <end position="144"/>
    </location>
</feature>
<keyword evidence="3 10" id="KW-0716">Sensory transduction</keyword>
<dbReference type="InterPro" id="IPR004117">
    <property type="entry name" value="7tm6_olfct_rcpt"/>
</dbReference>
<dbReference type="InParanoid" id="A0A482WHS6"/>
<dbReference type="AlphaFoldDB" id="A0A482WHS6"/>
<dbReference type="PANTHER" id="PTHR21137">
    <property type="entry name" value="ODORANT RECEPTOR"/>
    <property type="match status" value="1"/>
</dbReference>
<dbReference type="OrthoDB" id="6631230at2759"/>
<evidence type="ECO:0000313" key="11">
    <source>
        <dbReference type="EMBL" id="RZF33054.1"/>
    </source>
</evidence>
<evidence type="ECO:0000256" key="9">
    <source>
        <dbReference type="ARBA" id="ARBA00023224"/>
    </source>
</evidence>
<feature type="transmembrane region" description="Helical" evidence="10">
    <location>
        <begin position="56"/>
        <end position="76"/>
    </location>
</feature>